<feature type="repeat" description="TPR" evidence="9">
    <location>
        <begin position="901"/>
        <end position="934"/>
    </location>
</feature>
<dbReference type="PROSITE" id="PS50293">
    <property type="entry name" value="TPR_REGION"/>
    <property type="match status" value="3"/>
</dbReference>
<evidence type="ECO:0000256" key="11">
    <source>
        <dbReference type="SAM" id="Phobius"/>
    </source>
</evidence>
<keyword evidence="5" id="KW-0732">Signal</keyword>
<dbReference type="Pfam" id="PF13517">
    <property type="entry name" value="FG-GAP_3"/>
    <property type="match status" value="2"/>
</dbReference>
<evidence type="ECO:0000256" key="6">
    <source>
        <dbReference type="ARBA" id="ARBA00022737"/>
    </source>
</evidence>
<comment type="caution">
    <text evidence="12">The sequence shown here is derived from an EMBL/GenBank/DDBJ whole genome shotgun (WGS) entry which is preliminary data.</text>
</comment>
<dbReference type="PROSITE" id="PS50005">
    <property type="entry name" value="TPR"/>
    <property type="match status" value="6"/>
</dbReference>
<feature type="transmembrane region" description="Helical" evidence="11">
    <location>
        <begin position="71"/>
        <end position="93"/>
    </location>
</feature>
<dbReference type="SMART" id="SM00028">
    <property type="entry name" value="TPR"/>
    <property type="match status" value="8"/>
</dbReference>
<dbReference type="Gene3D" id="1.25.40.10">
    <property type="entry name" value="Tetratricopeptide repeat domain"/>
    <property type="match status" value="2"/>
</dbReference>
<organism evidence="12 14">
    <name type="scientific">Adineta steineri</name>
    <dbReference type="NCBI Taxonomy" id="433720"/>
    <lineage>
        <taxon>Eukaryota</taxon>
        <taxon>Metazoa</taxon>
        <taxon>Spiralia</taxon>
        <taxon>Gnathifera</taxon>
        <taxon>Rotifera</taxon>
        <taxon>Eurotatoria</taxon>
        <taxon>Bdelloidea</taxon>
        <taxon>Adinetida</taxon>
        <taxon>Adinetidae</taxon>
        <taxon>Adineta</taxon>
    </lineage>
</organism>
<dbReference type="InterPro" id="IPR013517">
    <property type="entry name" value="FG-GAP"/>
</dbReference>
<dbReference type="PROSITE" id="PS51996">
    <property type="entry name" value="TR_MART"/>
    <property type="match status" value="1"/>
</dbReference>
<dbReference type="Proteomes" id="UP000663860">
    <property type="component" value="Unassembled WGS sequence"/>
</dbReference>
<dbReference type="SUPFAM" id="SSF48452">
    <property type="entry name" value="TPR-like"/>
    <property type="match status" value="3"/>
</dbReference>
<dbReference type="InterPro" id="IPR019734">
    <property type="entry name" value="TPR_rpt"/>
</dbReference>
<dbReference type="InterPro" id="IPR011990">
    <property type="entry name" value="TPR-like_helical_dom_sf"/>
</dbReference>
<keyword evidence="7 9" id="KW-0802">TPR repeat</keyword>
<feature type="repeat" description="TPR" evidence="9">
    <location>
        <begin position="943"/>
        <end position="976"/>
    </location>
</feature>
<proteinExistence type="inferred from homology"/>
<keyword evidence="11" id="KW-1133">Transmembrane helix</keyword>
<evidence type="ECO:0000256" key="2">
    <source>
        <dbReference type="ARBA" id="ARBA00022676"/>
    </source>
</evidence>
<dbReference type="InterPro" id="IPR028994">
    <property type="entry name" value="Integrin_alpha_N"/>
</dbReference>
<keyword evidence="4" id="KW-0548">Nucleotidyltransferase</keyword>
<feature type="repeat" description="TPR" evidence="9">
    <location>
        <begin position="1027"/>
        <end position="1060"/>
    </location>
</feature>
<evidence type="ECO:0000256" key="1">
    <source>
        <dbReference type="ARBA" id="ARBA00009558"/>
    </source>
</evidence>
<dbReference type="InterPro" id="IPR000768">
    <property type="entry name" value="ART"/>
</dbReference>
<dbReference type="Pfam" id="PF13424">
    <property type="entry name" value="TPR_12"/>
    <property type="match status" value="3"/>
</dbReference>
<evidence type="ECO:0000256" key="8">
    <source>
        <dbReference type="ARBA" id="ARBA00047597"/>
    </source>
</evidence>
<keyword evidence="11" id="KW-0812">Transmembrane</keyword>
<gene>
    <name evidence="12" type="ORF">IZO911_LOCUS8944</name>
    <name evidence="13" type="ORF">KXQ929_LOCUS27524</name>
</gene>
<dbReference type="Gene3D" id="2.130.10.130">
    <property type="entry name" value="Integrin alpha, N-terminal"/>
    <property type="match status" value="1"/>
</dbReference>
<feature type="repeat" description="TPR" evidence="9">
    <location>
        <begin position="817"/>
        <end position="850"/>
    </location>
</feature>
<reference evidence="12" key="1">
    <citation type="submission" date="2021-02" db="EMBL/GenBank/DDBJ databases">
        <authorList>
            <person name="Nowell W R."/>
        </authorList>
    </citation>
    <scope>NUCLEOTIDE SEQUENCE</scope>
</reference>
<dbReference type="Gene3D" id="3.90.176.10">
    <property type="entry name" value="Toxin ADP-ribosyltransferase, Chain A, domain 1"/>
    <property type="match status" value="1"/>
</dbReference>
<comment type="catalytic activity">
    <reaction evidence="8 10">
        <text>L-arginyl-[protein] + NAD(+) = N(omega)-(ADP-D-ribosyl)-L-arginyl-[protein] + nicotinamide + H(+)</text>
        <dbReference type="Rhea" id="RHEA:19149"/>
        <dbReference type="Rhea" id="RHEA-COMP:10532"/>
        <dbReference type="Rhea" id="RHEA-COMP:15087"/>
        <dbReference type="ChEBI" id="CHEBI:15378"/>
        <dbReference type="ChEBI" id="CHEBI:17154"/>
        <dbReference type="ChEBI" id="CHEBI:29965"/>
        <dbReference type="ChEBI" id="CHEBI:57540"/>
        <dbReference type="ChEBI" id="CHEBI:142554"/>
        <dbReference type="EC" id="2.4.2.31"/>
    </reaction>
</comment>
<name>A0A813V9V4_9BILA</name>
<accession>A0A813V9V4</accession>
<evidence type="ECO:0000256" key="9">
    <source>
        <dbReference type="PROSITE-ProRule" id="PRU00339"/>
    </source>
</evidence>
<evidence type="ECO:0000256" key="5">
    <source>
        <dbReference type="ARBA" id="ARBA00022729"/>
    </source>
</evidence>
<evidence type="ECO:0000256" key="4">
    <source>
        <dbReference type="ARBA" id="ARBA00022695"/>
    </source>
</evidence>
<keyword evidence="11" id="KW-0472">Membrane</keyword>
<feature type="transmembrane region" description="Helical" evidence="11">
    <location>
        <begin position="157"/>
        <end position="178"/>
    </location>
</feature>
<feature type="repeat" description="TPR" evidence="9">
    <location>
        <begin position="1069"/>
        <end position="1102"/>
    </location>
</feature>
<evidence type="ECO:0000256" key="10">
    <source>
        <dbReference type="RuleBase" id="RU361228"/>
    </source>
</evidence>
<dbReference type="EMBL" id="CAJOBB010002616">
    <property type="protein sequence ID" value="CAF3984229.1"/>
    <property type="molecule type" value="Genomic_DNA"/>
</dbReference>
<dbReference type="SUPFAM" id="SSF69318">
    <property type="entry name" value="Integrin alpha N-terminal domain"/>
    <property type="match status" value="2"/>
</dbReference>
<dbReference type="PANTHER" id="PTHR45641">
    <property type="entry name" value="TETRATRICOPEPTIDE REPEAT PROTEIN (AFU_ORTHOLOGUE AFUA_6G03870)"/>
    <property type="match status" value="1"/>
</dbReference>
<dbReference type="Proteomes" id="UP000663868">
    <property type="component" value="Unassembled WGS sequence"/>
</dbReference>
<dbReference type="EC" id="2.4.2.31" evidence="10"/>
<dbReference type="Gene3D" id="2.30.30.100">
    <property type="match status" value="3"/>
</dbReference>
<feature type="repeat" description="TPR" evidence="9">
    <location>
        <begin position="985"/>
        <end position="1018"/>
    </location>
</feature>
<evidence type="ECO:0000313" key="14">
    <source>
        <dbReference type="Proteomes" id="UP000663860"/>
    </source>
</evidence>
<keyword evidence="6" id="KW-0677">Repeat</keyword>
<sequence>MNTTYVTELLHTNSSRFVPNTTIIDLVNELLIETWLTTMNYSAYFDYCLPTSCSYTYIQQLSSLYTVTLLLGLYGGLSVILKWICPKIIYILFNIYWYRKKQSNRVTFAHTTEVVVIEATSAANASINHQNTTVHSESESTVSTPQTMSYLVLLRSMFIGILVLMVVAVALIGPFAYFSRQGKNQAIEIMPSCQLTFQFVPLFTIIYGTLVQSFAVDDFNSDSHLDLAIPNLDTNSVDIFLGTGDGTFRAANTFSTGEGNSPIAVTVGDFNNDNQIDLVVENSDSDNIGVMLGNNDGTFREQMTFSTEYNSRPSDIIVNDFNNDNQLDLAFIYNDGSKIGILLGEGDGIFRPILTALIGSPYVAQSAAAADFNDDGHQDLVINAYQNAVNILFGNGDGTFSAQIILSTGQFSGSGSIATADFNGDNRTDLAIVNSYNFNVGIMLANGNGTFAEQIKYSTGSYSLPVSVVIGDFNNDHQLDLAIANYNTHNIGVMFGTSNGSFLKQMTFSVGVKSHPGTIAIGDFNNDNHYAAYSIFLLKLYPRFTQKEHYQEQAIEILAVYCCNLYTGNINELNVIDEFKSDYDPKHAIWWYTRECFIYQMLNRALRTLDADIIVRIGFFIHDLHQQIDQLYKQQLPNYRGKTFIVYRGQGLLKSHFDKLRETEGGLMSFNNFLSTSMNKDVSLDFAERGSTKADMVGILFIMTIVPRNSSTPFASIKEVSYYEVEDEILFSMYTVFRIGAVKQMDNNDQLYEVELQLIADDDRQLHRITECISMQMITGTVWQRLGYLLIKTSHFDKAEELYKAVLQQPLNESNKAIYYHDLGYVKTMQGDYEQALKYYEQEFQIKGIALPEIYSSLVTFCNFHGALFNVLGEYTKALPFYEKTLETKEKTLHVDHPDLAISYNDIGLIYNEIGQYTEALSYYEKALGIWEKTLSADHPSLAILYNNIGFVYNELGEYTKALGFYEKALGIREKTLPADHPDLATSYNNIGGVYDGMREYSKALIYHEKALRICEKYLPANHSLLATFYNNLGRLYYNTKEYSTALSFYEKTREIFERILPANHPDLVTSYNKIGSLYYTMKEYSKALLYFERVLEIKQRSLSANHPSIRDAEENIAIIKMIMFSSE</sequence>
<dbReference type="Pfam" id="PF01129">
    <property type="entry name" value="ART"/>
    <property type="match status" value="1"/>
</dbReference>
<comment type="similarity">
    <text evidence="1 10">Belongs to the Arg-specific ADP-ribosyltransferase family.</text>
</comment>
<dbReference type="GO" id="GO:0106274">
    <property type="term" value="F:NAD+-protein-arginine ADP-ribosyltransferase activity"/>
    <property type="evidence" value="ECO:0007669"/>
    <property type="project" value="UniProtKB-EC"/>
</dbReference>
<keyword evidence="10" id="KW-0520">NAD</keyword>
<dbReference type="GO" id="GO:0016779">
    <property type="term" value="F:nucleotidyltransferase activity"/>
    <property type="evidence" value="ECO:0007669"/>
    <property type="project" value="UniProtKB-KW"/>
</dbReference>
<dbReference type="AlphaFoldDB" id="A0A813V9V4"/>
<evidence type="ECO:0000313" key="13">
    <source>
        <dbReference type="EMBL" id="CAF3984229.1"/>
    </source>
</evidence>
<dbReference type="EMBL" id="CAJNOE010000061">
    <property type="protein sequence ID" value="CAF0838745.1"/>
    <property type="molecule type" value="Genomic_DNA"/>
</dbReference>
<evidence type="ECO:0000313" key="12">
    <source>
        <dbReference type="EMBL" id="CAF0838745.1"/>
    </source>
</evidence>
<keyword evidence="2 10" id="KW-0328">Glycosyltransferase</keyword>
<keyword evidence="3 10" id="KW-0808">Transferase</keyword>
<dbReference type="PANTHER" id="PTHR45641:SF1">
    <property type="entry name" value="AAA+ ATPASE DOMAIN-CONTAINING PROTEIN"/>
    <property type="match status" value="1"/>
</dbReference>
<keyword evidence="10" id="KW-0521">NADP</keyword>
<evidence type="ECO:0000256" key="7">
    <source>
        <dbReference type="ARBA" id="ARBA00022803"/>
    </source>
</evidence>
<dbReference type="SUPFAM" id="SSF56399">
    <property type="entry name" value="ADP-ribosylation"/>
    <property type="match status" value="1"/>
</dbReference>
<evidence type="ECO:0000256" key="3">
    <source>
        <dbReference type="ARBA" id="ARBA00022679"/>
    </source>
</evidence>
<protein>
    <recommendedName>
        <fullName evidence="10">NAD(P)(+)--arginine ADP-ribosyltransferase</fullName>
        <ecNumber evidence="10">2.4.2.31</ecNumber>
    </recommendedName>
    <alternativeName>
        <fullName evidence="10">Mono(ADP-ribosyl)transferase</fullName>
    </alternativeName>
</protein>